<reference evidence="1 2" key="1">
    <citation type="submission" date="2018-12" db="EMBL/GenBank/DDBJ databases">
        <title>Flammeovirga pectinis sp. nov., isolated from the gut of the Korean scallop, Patinopecten yessoensis.</title>
        <authorList>
            <person name="Bae J.-W."/>
            <person name="Jeong Y.-S."/>
            <person name="Kang W."/>
        </authorList>
    </citation>
    <scope>NUCLEOTIDE SEQUENCE [LARGE SCALE GENOMIC DNA]</scope>
    <source>
        <strain evidence="1 2">L12M1</strain>
    </source>
</reference>
<proteinExistence type="predicted"/>
<protein>
    <submittedName>
        <fullName evidence="1">Uncharacterized protein</fullName>
    </submittedName>
</protein>
<accession>A0A3S9P4H7</accession>
<dbReference type="KEGG" id="fll:EI427_12960"/>
<evidence type="ECO:0000313" key="1">
    <source>
        <dbReference type="EMBL" id="AZQ63115.1"/>
    </source>
</evidence>
<name>A0A3S9P4H7_9BACT</name>
<keyword evidence="2" id="KW-1185">Reference proteome</keyword>
<evidence type="ECO:0000313" key="2">
    <source>
        <dbReference type="Proteomes" id="UP000267268"/>
    </source>
</evidence>
<dbReference type="AlphaFoldDB" id="A0A3S9P4H7"/>
<dbReference type="RefSeq" id="WP_126615294.1">
    <property type="nucleotide sequence ID" value="NZ_CP034562.1"/>
</dbReference>
<dbReference type="EMBL" id="CP034562">
    <property type="protein sequence ID" value="AZQ63115.1"/>
    <property type="molecule type" value="Genomic_DNA"/>
</dbReference>
<gene>
    <name evidence="1" type="ORF">EI427_12960</name>
</gene>
<dbReference type="OrthoDB" id="978745at2"/>
<dbReference type="Proteomes" id="UP000267268">
    <property type="component" value="Chromosome 1"/>
</dbReference>
<organism evidence="1 2">
    <name type="scientific">Flammeovirga pectinis</name>
    <dbReference type="NCBI Taxonomy" id="2494373"/>
    <lineage>
        <taxon>Bacteria</taxon>
        <taxon>Pseudomonadati</taxon>
        <taxon>Bacteroidota</taxon>
        <taxon>Cytophagia</taxon>
        <taxon>Cytophagales</taxon>
        <taxon>Flammeovirgaceae</taxon>
        <taxon>Flammeovirga</taxon>
    </lineage>
</organism>
<sequence>MQGFKPIYETNKLTSLQNEVSKNNRIISVLDSVIDAEEITVIEIKNEKISATISDTQNKLSLDAETNVTSLFKVIEVEGLKTRALAIVEVFSELFSFGDTQGWSYNDYGLKTV</sequence>